<accession>A0A494TMW6</accession>
<keyword evidence="3" id="KW-1185">Reference proteome</keyword>
<dbReference type="EMBL" id="CP032829">
    <property type="protein sequence ID" value="AYJ86788.1"/>
    <property type="molecule type" value="Genomic_DNA"/>
</dbReference>
<organism evidence="2 3">
    <name type="scientific">Sphingomonas paeninsulae</name>
    <dbReference type="NCBI Taxonomy" id="2319844"/>
    <lineage>
        <taxon>Bacteria</taxon>
        <taxon>Pseudomonadati</taxon>
        <taxon>Pseudomonadota</taxon>
        <taxon>Alphaproteobacteria</taxon>
        <taxon>Sphingomonadales</taxon>
        <taxon>Sphingomonadaceae</taxon>
        <taxon>Sphingomonas</taxon>
    </lineage>
</organism>
<sequence length="103" mass="11034">MKAMTGHDIDNPAPANPGISSFALARYKRLMKWMGAASFATAAIGLLIMKIVLGTVPIHMAIATTLGVFFTVLLAATLMGLVFLSSGSGHDEDVRDRFDEDHQ</sequence>
<dbReference type="KEGG" id="spha:D3Y57_13480"/>
<feature type="transmembrane region" description="Helical" evidence="1">
    <location>
        <begin position="33"/>
        <end position="52"/>
    </location>
</feature>
<dbReference type="AlphaFoldDB" id="A0A494TMW6"/>
<feature type="transmembrane region" description="Helical" evidence="1">
    <location>
        <begin position="58"/>
        <end position="84"/>
    </location>
</feature>
<protein>
    <submittedName>
        <fullName evidence="2">Uncharacterized protein</fullName>
    </submittedName>
</protein>
<reference evidence="2 3" key="1">
    <citation type="submission" date="2018-09" db="EMBL/GenBank/DDBJ databases">
        <title>Sphingomonas peninsula sp. nov., isolated from fildes peninsula, Antarctic soil.</title>
        <authorList>
            <person name="Yingchao G."/>
        </authorList>
    </citation>
    <scope>NUCLEOTIDE SEQUENCE [LARGE SCALE GENOMIC DNA]</scope>
    <source>
        <strain evidence="2 3">YZ-8</strain>
    </source>
</reference>
<evidence type="ECO:0000313" key="3">
    <source>
        <dbReference type="Proteomes" id="UP000276254"/>
    </source>
</evidence>
<evidence type="ECO:0000313" key="2">
    <source>
        <dbReference type="EMBL" id="AYJ86788.1"/>
    </source>
</evidence>
<keyword evidence="1" id="KW-0812">Transmembrane</keyword>
<gene>
    <name evidence="2" type="ORF">D3Y57_13480</name>
</gene>
<dbReference type="OrthoDB" id="7391705at2"/>
<proteinExistence type="predicted"/>
<evidence type="ECO:0000256" key="1">
    <source>
        <dbReference type="SAM" id="Phobius"/>
    </source>
</evidence>
<name>A0A494TMW6_SPHPE</name>
<dbReference type="Proteomes" id="UP000276254">
    <property type="component" value="Chromosome"/>
</dbReference>
<keyword evidence="1" id="KW-0472">Membrane</keyword>
<keyword evidence="1" id="KW-1133">Transmembrane helix</keyword>